<evidence type="ECO:0000259" key="1">
    <source>
        <dbReference type="Pfam" id="PF01593"/>
    </source>
</evidence>
<dbReference type="EMBL" id="AP026973">
    <property type="protein sequence ID" value="BDT77736.1"/>
    <property type="molecule type" value="Genomic_DNA"/>
</dbReference>
<dbReference type="SUPFAM" id="SSF51905">
    <property type="entry name" value="FAD/NAD(P)-binding domain"/>
    <property type="match status" value="1"/>
</dbReference>
<dbReference type="InterPro" id="IPR002937">
    <property type="entry name" value="Amino_oxidase"/>
</dbReference>
<dbReference type="PROSITE" id="PS51257">
    <property type="entry name" value="PROKAR_LIPOPROTEIN"/>
    <property type="match status" value="1"/>
</dbReference>
<dbReference type="Gene3D" id="3.50.50.60">
    <property type="entry name" value="FAD/NAD(P)-binding domain"/>
    <property type="match status" value="1"/>
</dbReference>
<dbReference type="PRINTS" id="PR00419">
    <property type="entry name" value="ADXRDTASE"/>
</dbReference>
<reference evidence="2" key="1">
    <citation type="submission" date="2022-11" db="EMBL/GenBank/DDBJ databases">
        <title>Complete Genome Sequences of three Polynucleobacter sp. Subcluster PnecC Strains KF022, KF023, and KF032 Isolated from a Shallow Eutrophic Lake in Japan.</title>
        <authorList>
            <person name="Ogata Y."/>
            <person name="Watanabe K."/>
            <person name="Takemine S."/>
            <person name="Shindo C."/>
            <person name="Kurokawa R."/>
            <person name="Suda W."/>
        </authorList>
    </citation>
    <scope>NUCLEOTIDE SEQUENCE</scope>
    <source>
        <strain evidence="2">KF023</strain>
    </source>
</reference>
<dbReference type="PANTHER" id="PTHR16128:SF5">
    <property type="entry name" value="FAD_NAD(P)-BINDING OXIDOREDUCTASE FAMILY PROTEIN"/>
    <property type="match status" value="1"/>
</dbReference>
<protein>
    <recommendedName>
        <fullName evidence="1">Amine oxidase domain-containing protein</fullName>
    </recommendedName>
</protein>
<dbReference type="AlphaFoldDB" id="A0A9C7CBL1"/>
<dbReference type="GO" id="GO:0016491">
    <property type="term" value="F:oxidoreductase activity"/>
    <property type="evidence" value="ECO:0007669"/>
    <property type="project" value="InterPro"/>
</dbReference>
<dbReference type="KEGG" id="pyt:PKF023_15390"/>
<gene>
    <name evidence="2" type="ORF">PKF023_15390</name>
</gene>
<sequence length="334" mass="37456">MTSKTHSKQISIAIIGAGISGLSCATRLQKLGFEVEVYEKSRGVSGRMSTRNGDGWNADHGAQYFTARDPLFIEELNHWIQSEAASIWNPCLKVYKQGQWHDSISSENRYVGTPNMTAPEKFLARNLSIQLNQTIDQIAIKKGKWSLHSIEGGDIQKKFDWLVLALPAPQALALTQQMDLKIKGWVSNANMQGCWTVIVSPNQNLNTDFDAAFVNNEIISWISRNNSKPNRIGREVWIIHANPQWSQEWIELDRDAAAKLILDCAKKLGLDFGNSKVSIHRWRYASGHVNPASGPIINQDLRLGFCGDWLRGGRVEGAWLSGYELASQIEILQK</sequence>
<dbReference type="Proteomes" id="UP001211097">
    <property type="component" value="Chromosome"/>
</dbReference>
<dbReference type="Pfam" id="PF13450">
    <property type="entry name" value="NAD_binding_8"/>
    <property type="match status" value="1"/>
</dbReference>
<dbReference type="RefSeq" id="WP_281742191.1">
    <property type="nucleotide sequence ID" value="NZ_AP026973.1"/>
</dbReference>
<name>A0A9C7CBL1_9BURK</name>
<organism evidence="2">
    <name type="scientific">Polynucleobacter yangtzensis</name>
    <dbReference type="NCBI Taxonomy" id="1743159"/>
    <lineage>
        <taxon>Bacteria</taxon>
        <taxon>Pseudomonadati</taxon>
        <taxon>Pseudomonadota</taxon>
        <taxon>Betaproteobacteria</taxon>
        <taxon>Burkholderiales</taxon>
        <taxon>Burkholderiaceae</taxon>
        <taxon>Polynucleobacter</taxon>
    </lineage>
</organism>
<dbReference type="Pfam" id="PF01593">
    <property type="entry name" value="Amino_oxidase"/>
    <property type="match status" value="1"/>
</dbReference>
<proteinExistence type="predicted"/>
<evidence type="ECO:0000313" key="2">
    <source>
        <dbReference type="EMBL" id="BDT77736.1"/>
    </source>
</evidence>
<feature type="domain" description="Amine oxidase" evidence="1">
    <location>
        <begin position="110"/>
        <end position="329"/>
    </location>
</feature>
<dbReference type="PANTHER" id="PTHR16128">
    <property type="entry name" value="FAD/NAD(P)-BINDING OXIDOREDUCTASE FAMILY PROTEIN"/>
    <property type="match status" value="1"/>
</dbReference>
<dbReference type="Gene3D" id="3.90.660.10">
    <property type="match status" value="1"/>
</dbReference>
<dbReference type="InterPro" id="IPR036188">
    <property type="entry name" value="FAD/NAD-bd_sf"/>
</dbReference>
<accession>A0A9C7CBL1</accession>